<keyword evidence="3 6" id="KW-0812">Transmembrane</keyword>
<keyword evidence="4 6" id="KW-1133">Transmembrane helix</keyword>
<evidence type="ECO:0000256" key="1">
    <source>
        <dbReference type="ARBA" id="ARBA00004141"/>
    </source>
</evidence>
<dbReference type="PANTHER" id="PTHR32322:SF2">
    <property type="entry name" value="EAMA DOMAIN-CONTAINING PROTEIN"/>
    <property type="match status" value="1"/>
</dbReference>
<sequence>MLQANASTQHASLKTFAAKMAFVLLWSGGFSVAKIAVGYAPPLTLLALRYGCSICLLIPLFLITRPALPKSRADWMHACVVGFLVQVIYFGMSYLAFKAGASAGVVAVIVSLQPVLVAALAPRLVGARVGARQWLGLGLGLIGATGVIVARSSLSVHSMSGLLFSIVALIGMTAALLYEKRFGVGQHPVTANLIQYSVGLVFCAPLALLLEDVHVQWTGTFIAALGYLVIGNSLIAITLLLALVRAGQASKIASLFFFIPPVAAVLSCMLLNEVMPPLAWGAMVFAVAGVALATWSTSSVKPRKA</sequence>
<feature type="transmembrane region" description="Helical" evidence="6">
    <location>
        <begin position="134"/>
        <end position="154"/>
    </location>
</feature>
<feature type="transmembrane region" description="Helical" evidence="6">
    <location>
        <begin position="21"/>
        <end position="40"/>
    </location>
</feature>
<evidence type="ECO:0000259" key="7">
    <source>
        <dbReference type="Pfam" id="PF00892"/>
    </source>
</evidence>
<accession>A0A158I148</accession>
<dbReference type="InterPro" id="IPR050638">
    <property type="entry name" value="AA-Vitamin_Transporters"/>
</dbReference>
<evidence type="ECO:0000256" key="2">
    <source>
        <dbReference type="ARBA" id="ARBA00007362"/>
    </source>
</evidence>
<feature type="transmembrane region" description="Helical" evidence="6">
    <location>
        <begin position="46"/>
        <end position="63"/>
    </location>
</feature>
<reference evidence="8 9" key="1">
    <citation type="submission" date="2016-01" db="EMBL/GenBank/DDBJ databases">
        <authorList>
            <person name="Oliw E.H."/>
        </authorList>
    </citation>
    <scope>NUCLEOTIDE SEQUENCE [LARGE SCALE GENOMIC DNA]</scope>
    <source>
        <strain evidence="8">LMG 27134</strain>
    </source>
</reference>
<name>A0A158I148_9BURK</name>
<dbReference type="AlphaFoldDB" id="A0A158I148"/>
<gene>
    <name evidence="8" type="ORF">AWB69_05101</name>
</gene>
<dbReference type="EMBL" id="FCOK02000038">
    <property type="protein sequence ID" value="SAL50344.1"/>
    <property type="molecule type" value="Genomic_DNA"/>
</dbReference>
<dbReference type="OrthoDB" id="9809509at2"/>
<dbReference type="Pfam" id="PF00892">
    <property type="entry name" value="EamA"/>
    <property type="match status" value="2"/>
</dbReference>
<dbReference type="GO" id="GO:0016020">
    <property type="term" value="C:membrane"/>
    <property type="evidence" value="ECO:0007669"/>
    <property type="project" value="UniProtKB-SubCell"/>
</dbReference>
<evidence type="ECO:0000256" key="4">
    <source>
        <dbReference type="ARBA" id="ARBA00022989"/>
    </source>
</evidence>
<dbReference type="InterPro" id="IPR000620">
    <property type="entry name" value="EamA_dom"/>
</dbReference>
<feature type="transmembrane region" description="Helical" evidence="6">
    <location>
        <begin position="190"/>
        <end position="209"/>
    </location>
</feature>
<evidence type="ECO:0000313" key="8">
    <source>
        <dbReference type="EMBL" id="SAL50344.1"/>
    </source>
</evidence>
<proteinExistence type="inferred from homology"/>
<dbReference type="InterPro" id="IPR037185">
    <property type="entry name" value="EmrE-like"/>
</dbReference>
<dbReference type="RefSeq" id="WP_062089469.1">
    <property type="nucleotide sequence ID" value="NZ_FCOK02000038.1"/>
</dbReference>
<feature type="transmembrane region" description="Helical" evidence="6">
    <location>
        <begin position="278"/>
        <end position="295"/>
    </location>
</feature>
<dbReference type="PANTHER" id="PTHR32322">
    <property type="entry name" value="INNER MEMBRANE TRANSPORTER"/>
    <property type="match status" value="1"/>
</dbReference>
<feature type="transmembrane region" description="Helical" evidence="6">
    <location>
        <begin position="75"/>
        <end position="97"/>
    </location>
</feature>
<keyword evidence="5 6" id="KW-0472">Membrane</keyword>
<evidence type="ECO:0000256" key="6">
    <source>
        <dbReference type="SAM" id="Phobius"/>
    </source>
</evidence>
<feature type="transmembrane region" description="Helical" evidence="6">
    <location>
        <begin position="221"/>
        <end position="243"/>
    </location>
</feature>
<feature type="domain" description="EamA" evidence="7">
    <location>
        <begin position="160"/>
        <end position="294"/>
    </location>
</feature>
<evidence type="ECO:0000256" key="3">
    <source>
        <dbReference type="ARBA" id="ARBA00022692"/>
    </source>
</evidence>
<organism evidence="8 9">
    <name type="scientific">Caballeronia udeis</name>
    <dbReference type="NCBI Taxonomy" id="1232866"/>
    <lineage>
        <taxon>Bacteria</taxon>
        <taxon>Pseudomonadati</taxon>
        <taxon>Pseudomonadota</taxon>
        <taxon>Betaproteobacteria</taxon>
        <taxon>Burkholderiales</taxon>
        <taxon>Burkholderiaceae</taxon>
        <taxon>Caballeronia</taxon>
    </lineage>
</organism>
<comment type="subcellular location">
    <subcellularLocation>
        <location evidence="1">Membrane</location>
        <topology evidence="1">Multi-pass membrane protein</topology>
    </subcellularLocation>
</comment>
<dbReference type="SUPFAM" id="SSF103481">
    <property type="entry name" value="Multidrug resistance efflux transporter EmrE"/>
    <property type="match status" value="2"/>
</dbReference>
<feature type="transmembrane region" description="Helical" evidence="6">
    <location>
        <begin position="103"/>
        <end position="122"/>
    </location>
</feature>
<comment type="similarity">
    <text evidence="2">Belongs to the EamA transporter family.</text>
</comment>
<feature type="transmembrane region" description="Helical" evidence="6">
    <location>
        <begin position="160"/>
        <end position="178"/>
    </location>
</feature>
<protein>
    <submittedName>
        <fullName evidence="8">Multidrug DMT transporter permease</fullName>
    </submittedName>
</protein>
<feature type="transmembrane region" description="Helical" evidence="6">
    <location>
        <begin position="255"/>
        <end position="272"/>
    </location>
</feature>
<dbReference type="Proteomes" id="UP000054683">
    <property type="component" value="Unassembled WGS sequence"/>
</dbReference>
<evidence type="ECO:0000313" key="9">
    <source>
        <dbReference type="Proteomes" id="UP000054683"/>
    </source>
</evidence>
<evidence type="ECO:0000256" key="5">
    <source>
        <dbReference type="ARBA" id="ARBA00023136"/>
    </source>
</evidence>
<feature type="domain" description="EamA" evidence="7">
    <location>
        <begin position="21"/>
        <end position="147"/>
    </location>
</feature>